<sequence>MSRPSVTAVYDSPIESHTFILPSSESSASSSQPAQSNEASLSSDPQSEYLHSVRSSVSKLQAEINTFLTKKMEEDKGEVKAEDAQAEENYGEEVADDNEEVIENGSGIEGKGK</sequence>
<dbReference type="GO" id="GO:0008033">
    <property type="term" value="P:tRNA processing"/>
    <property type="evidence" value="ECO:0007669"/>
    <property type="project" value="UniProtKB-KW"/>
</dbReference>
<evidence type="ECO:0000256" key="4">
    <source>
        <dbReference type="ARBA" id="ARBA00011534"/>
    </source>
</evidence>
<keyword evidence="10" id="KW-0010">Activator</keyword>
<dbReference type="AlphaFoldDB" id="A0A6A6HEZ3"/>
<keyword evidence="8" id="KW-0779">Telomere</keyword>
<keyword evidence="12" id="KW-0539">Nucleus</keyword>
<feature type="compositionally biased region" description="Acidic residues" evidence="14">
    <location>
        <begin position="84"/>
        <end position="102"/>
    </location>
</feature>
<organism evidence="15 16">
    <name type="scientific">Viridothelium virens</name>
    <name type="common">Speckled blister lichen</name>
    <name type="synonym">Trypethelium virens</name>
    <dbReference type="NCBI Taxonomy" id="1048519"/>
    <lineage>
        <taxon>Eukaryota</taxon>
        <taxon>Fungi</taxon>
        <taxon>Dikarya</taxon>
        <taxon>Ascomycota</taxon>
        <taxon>Pezizomycotina</taxon>
        <taxon>Dothideomycetes</taxon>
        <taxon>Dothideomycetes incertae sedis</taxon>
        <taxon>Trypetheliales</taxon>
        <taxon>Trypetheliaceae</taxon>
        <taxon>Viridothelium</taxon>
    </lineage>
</organism>
<evidence type="ECO:0000313" key="16">
    <source>
        <dbReference type="Proteomes" id="UP000800092"/>
    </source>
</evidence>
<evidence type="ECO:0000256" key="6">
    <source>
        <dbReference type="ARBA" id="ARBA00022454"/>
    </source>
</evidence>
<feature type="region of interest" description="Disordered" evidence="14">
    <location>
        <begin position="69"/>
        <end position="113"/>
    </location>
</feature>
<feature type="region of interest" description="Disordered" evidence="14">
    <location>
        <begin position="21"/>
        <end position="54"/>
    </location>
</feature>
<keyword evidence="6" id="KW-0158">Chromosome</keyword>
<evidence type="ECO:0000256" key="13">
    <source>
        <dbReference type="ARBA" id="ARBA00025393"/>
    </source>
</evidence>
<keyword evidence="11" id="KW-0804">Transcription</keyword>
<keyword evidence="9" id="KW-0805">Transcription regulation</keyword>
<feature type="compositionally biased region" description="Basic and acidic residues" evidence="14">
    <location>
        <begin position="70"/>
        <end position="83"/>
    </location>
</feature>
<comment type="subunit">
    <text evidence="4">Component of the EKC/KEOPS complex composed of at least BUD32, CGI121, GON7, KAE1 and PCC1; the whole complex dimerizes.</text>
</comment>
<dbReference type="Proteomes" id="UP000800092">
    <property type="component" value="Unassembled WGS sequence"/>
</dbReference>
<keyword evidence="7" id="KW-0819">tRNA processing</keyword>
<comment type="similarity">
    <text evidence="3">Belongs to the GON7 family.</text>
</comment>
<comment type="function">
    <text evidence="13">Component of the EKC/KEOPS complex that is required for the formation of a threonylcarbamoyl group on adenosine at position 37 (t(6)A37) in tRNAs that read codons beginning with adenine. The complex is probably involved in the transfer of the threonylcarbamoyl moiety of threonylcarbamoyl-AMP (TC-AMP) to the N6 group of A37. GON7 likely plays a supporting role to the catalytic subunit KAE1 in the complex. The EKC/KEOPS complex also promotes both telomere uncapping and telomere elongation. The complex is required for efficient recruitment of transcriptional coactivators.</text>
</comment>
<evidence type="ECO:0000256" key="10">
    <source>
        <dbReference type="ARBA" id="ARBA00023159"/>
    </source>
</evidence>
<evidence type="ECO:0000256" key="14">
    <source>
        <dbReference type="SAM" id="MobiDB-lite"/>
    </source>
</evidence>
<accession>A0A6A6HEZ3</accession>
<evidence type="ECO:0000256" key="12">
    <source>
        <dbReference type="ARBA" id="ARBA00023242"/>
    </source>
</evidence>
<evidence type="ECO:0000256" key="11">
    <source>
        <dbReference type="ARBA" id="ARBA00023163"/>
    </source>
</evidence>
<proteinExistence type="inferred from homology"/>
<dbReference type="Pfam" id="PF08738">
    <property type="entry name" value="Gon7"/>
    <property type="match status" value="1"/>
</dbReference>
<dbReference type="OrthoDB" id="2288868at2759"/>
<protein>
    <recommendedName>
        <fullName evidence="5">EKC/KEOPS complex subunit GON7</fullName>
    </recommendedName>
</protein>
<dbReference type="InterPro" id="IPR014849">
    <property type="entry name" value="EKC/KEOPS_Gon7"/>
</dbReference>
<reference evidence="15" key="1">
    <citation type="journal article" date="2020" name="Stud. Mycol.">
        <title>101 Dothideomycetes genomes: a test case for predicting lifestyles and emergence of pathogens.</title>
        <authorList>
            <person name="Haridas S."/>
            <person name="Albert R."/>
            <person name="Binder M."/>
            <person name="Bloem J."/>
            <person name="Labutti K."/>
            <person name="Salamov A."/>
            <person name="Andreopoulos B."/>
            <person name="Baker S."/>
            <person name="Barry K."/>
            <person name="Bills G."/>
            <person name="Bluhm B."/>
            <person name="Cannon C."/>
            <person name="Castanera R."/>
            <person name="Culley D."/>
            <person name="Daum C."/>
            <person name="Ezra D."/>
            <person name="Gonzalez J."/>
            <person name="Henrissat B."/>
            <person name="Kuo A."/>
            <person name="Liang C."/>
            <person name="Lipzen A."/>
            <person name="Lutzoni F."/>
            <person name="Magnuson J."/>
            <person name="Mondo S."/>
            <person name="Nolan M."/>
            <person name="Ohm R."/>
            <person name="Pangilinan J."/>
            <person name="Park H.-J."/>
            <person name="Ramirez L."/>
            <person name="Alfaro M."/>
            <person name="Sun H."/>
            <person name="Tritt A."/>
            <person name="Yoshinaga Y."/>
            <person name="Zwiers L.-H."/>
            <person name="Turgeon B."/>
            <person name="Goodwin S."/>
            <person name="Spatafora J."/>
            <person name="Crous P."/>
            <person name="Grigoriev I."/>
        </authorList>
    </citation>
    <scope>NUCLEOTIDE SEQUENCE</scope>
    <source>
        <strain evidence="15">Tuck. ex Michener</strain>
    </source>
</reference>
<evidence type="ECO:0000256" key="3">
    <source>
        <dbReference type="ARBA" id="ARBA00008529"/>
    </source>
</evidence>
<dbReference type="GO" id="GO:0005634">
    <property type="term" value="C:nucleus"/>
    <property type="evidence" value="ECO:0007669"/>
    <property type="project" value="UniProtKB-SubCell"/>
</dbReference>
<dbReference type="EMBL" id="ML991784">
    <property type="protein sequence ID" value="KAF2236512.1"/>
    <property type="molecule type" value="Genomic_DNA"/>
</dbReference>
<evidence type="ECO:0000256" key="5">
    <source>
        <dbReference type="ARBA" id="ARBA00019746"/>
    </source>
</evidence>
<evidence type="ECO:0000256" key="2">
    <source>
        <dbReference type="ARBA" id="ARBA00004574"/>
    </source>
</evidence>
<evidence type="ECO:0000313" key="15">
    <source>
        <dbReference type="EMBL" id="KAF2236512.1"/>
    </source>
</evidence>
<name>A0A6A6HEZ3_VIRVR</name>
<dbReference type="GO" id="GO:0000781">
    <property type="term" value="C:chromosome, telomeric region"/>
    <property type="evidence" value="ECO:0007669"/>
    <property type="project" value="UniProtKB-SubCell"/>
</dbReference>
<keyword evidence="16" id="KW-1185">Reference proteome</keyword>
<gene>
    <name evidence="15" type="ORF">EV356DRAFT_530795</name>
</gene>
<evidence type="ECO:0000256" key="7">
    <source>
        <dbReference type="ARBA" id="ARBA00022694"/>
    </source>
</evidence>
<evidence type="ECO:0000256" key="1">
    <source>
        <dbReference type="ARBA" id="ARBA00004123"/>
    </source>
</evidence>
<evidence type="ECO:0000256" key="8">
    <source>
        <dbReference type="ARBA" id="ARBA00022895"/>
    </source>
</evidence>
<feature type="compositionally biased region" description="Low complexity" evidence="14">
    <location>
        <begin position="22"/>
        <end position="40"/>
    </location>
</feature>
<evidence type="ECO:0000256" key="9">
    <source>
        <dbReference type="ARBA" id="ARBA00023015"/>
    </source>
</evidence>
<comment type="subcellular location">
    <subcellularLocation>
        <location evidence="2">Chromosome</location>
        <location evidence="2">Telomere</location>
    </subcellularLocation>
    <subcellularLocation>
        <location evidence="1">Nucleus</location>
    </subcellularLocation>
</comment>